<dbReference type="SMART" id="SM00267">
    <property type="entry name" value="GGDEF"/>
    <property type="match status" value="1"/>
</dbReference>
<dbReference type="InterPro" id="IPR000160">
    <property type="entry name" value="GGDEF_dom"/>
</dbReference>
<dbReference type="CDD" id="cd01949">
    <property type="entry name" value="GGDEF"/>
    <property type="match status" value="1"/>
</dbReference>
<feature type="domain" description="GGDEF" evidence="2">
    <location>
        <begin position="267"/>
        <end position="398"/>
    </location>
</feature>
<dbReference type="InterPro" id="IPR043128">
    <property type="entry name" value="Rev_trsase/Diguanyl_cyclase"/>
</dbReference>
<dbReference type="Gene3D" id="3.20.20.450">
    <property type="entry name" value="EAL domain"/>
    <property type="match status" value="1"/>
</dbReference>
<dbReference type="PROSITE" id="PS50887">
    <property type="entry name" value="GGDEF"/>
    <property type="match status" value="1"/>
</dbReference>
<evidence type="ECO:0000313" key="4">
    <source>
        <dbReference type="Proteomes" id="UP001317532"/>
    </source>
</evidence>
<dbReference type="CDD" id="cd01948">
    <property type="entry name" value="EAL"/>
    <property type="match status" value="1"/>
</dbReference>
<keyword evidence="4" id="KW-1185">Reference proteome</keyword>
<dbReference type="PANTHER" id="PTHR44757">
    <property type="entry name" value="DIGUANYLATE CYCLASE DGCP"/>
    <property type="match status" value="1"/>
</dbReference>
<reference evidence="3 4" key="1">
    <citation type="journal article" date="2022" name="ISME Commun">
        <title>Vulcanimicrobium alpinus gen. nov. sp. nov., the first cultivated representative of the candidate phylum 'Eremiobacterota', is a metabolically versatile aerobic anoxygenic phototroph.</title>
        <authorList>
            <person name="Yabe S."/>
            <person name="Muto K."/>
            <person name="Abe K."/>
            <person name="Yokota A."/>
            <person name="Staudigel H."/>
            <person name="Tebo B.M."/>
        </authorList>
    </citation>
    <scope>NUCLEOTIDE SEQUENCE [LARGE SCALE GENOMIC DNA]</scope>
    <source>
        <strain evidence="3 4">WC8-2</strain>
    </source>
</reference>
<dbReference type="KEGG" id="vab:WPS_12710"/>
<evidence type="ECO:0000259" key="1">
    <source>
        <dbReference type="PROSITE" id="PS50883"/>
    </source>
</evidence>
<name>A0AAN1XVY9_UNVUL</name>
<dbReference type="Pfam" id="PF00990">
    <property type="entry name" value="GGDEF"/>
    <property type="match status" value="1"/>
</dbReference>
<dbReference type="FunFam" id="3.20.20.450:FF:000001">
    <property type="entry name" value="Cyclic di-GMP phosphodiesterase yahA"/>
    <property type="match status" value="1"/>
</dbReference>
<dbReference type="InterPro" id="IPR001633">
    <property type="entry name" value="EAL_dom"/>
</dbReference>
<dbReference type="InterPro" id="IPR052155">
    <property type="entry name" value="Biofilm_reg_signaling"/>
</dbReference>
<proteinExistence type="predicted"/>
<dbReference type="SUPFAM" id="SSF55073">
    <property type="entry name" value="Nucleotide cyclase"/>
    <property type="match status" value="1"/>
</dbReference>
<dbReference type="AlphaFoldDB" id="A0AAN1XVY9"/>
<dbReference type="InterPro" id="IPR029787">
    <property type="entry name" value="Nucleotide_cyclase"/>
</dbReference>
<dbReference type="NCBIfam" id="TIGR00254">
    <property type="entry name" value="GGDEF"/>
    <property type="match status" value="1"/>
</dbReference>
<dbReference type="PANTHER" id="PTHR44757:SF2">
    <property type="entry name" value="BIOFILM ARCHITECTURE MAINTENANCE PROTEIN MBAA"/>
    <property type="match status" value="1"/>
</dbReference>
<sequence length="663" mass="72542">MARKHVRALLVTGDGGAASQWARTLRDDLSLDERYAPTLRDALAVLQREGADVALVGNDVADGSFRDLLRELQVARDDLPVIVVADADADAMREAMNLGAADVVAPGDMLRLGHAVVRALREAGRAALLRRTRAETMLLDETLRRTRDDLVVVSADDEMLPVVYATRPDLIGRPLADLPFVRDGEEAEELAAAVLLQRSGRMLFGAGSIAVDPLALPPYDRRYVAITLERDGRSTSDDRDPVTGLPQRAAFERLARTALAEAERDGASVVMLFLDVDRFHVINELGDHAAGDAVLREIARRLRDACPDAVLARFGGDEFVLLRVEHREEIARDTVDGALATFAMPFTVAEKPVFLTASVGVAHAPDDASDVPALIGTAEAAVFEAKRLGRNNARWYRSQGVSSSIERVLMRRDLHGAIARDEFDLYYQPMYDIETRALHGVEALLRWRHPVHGIVSPDRFIPVAEEFGLIEEIGAWVLDRAIAQVREWSDLGIPSVRVSVNVSARQFESDALPPLVADLLARHGVAASCLELEITESSIMRDVAAAARLLRALRDLGVRVSIDDFGTGYTSLGFLKRFPVDMLKIDRTFVADVLNGTFDCAVVRAVTTLARGLGVRTVAEGVEEQAQHERLRALDCDVVQGFLFCHPLTVAACTPVLRAGRVF</sequence>
<dbReference type="EMBL" id="AP025523">
    <property type="protein sequence ID" value="BDE05995.1"/>
    <property type="molecule type" value="Genomic_DNA"/>
</dbReference>
<dbReference type="SUPFAM" id="SSF52172">
    <property type="entry name" value="CheY-like"/>
    <property type="match status" value="1"/>
</dbReference>
<accession>A0AAN1XVY9</accession>
<dbReference type="Gene3D" id="3.30.70.270">
    <property type="match status" value="1"/>
</dbReference>
<dbReference type="Pfam" id="PF00563">
    <property type="entry name" value="EAL"/>
    <property type="match status" value="1"/>
</dbReference>
<dbReference type="InterPro" id="IPR035919">
    <property type="entry name" value="EAL_sf"/>
</dbReference>
<gene>
    <name evidence="3" type="ORF">WPS_12710</name>
</gene>
<dbReference type="PROSITE" id="PS50883">
    <property type="entry name" value="EAL"/>
    <property type="match status" value="1"/>
</dbReference>
<dbReference type="Gene3D" id="3.40.50.2300">
    <property type="match status" value="1"/>
</dbReference>
<protein>
    <submittedName>
        <fullName evidence="3">Uncharacterized protein</fullName>
    </submittedName>
</protein>
<dbReference type="InterPro" id="IPR011006">
    <property type="entry name" value="CheY-like_superfamily"/>
</dbReference>
<evidence type="ECO:0000313" key="3">
    <source>
        <dbReference type="EMBL" id="BDE05995.1"/>
    </source>
</evidence>
<dbReference type="Proteomes" id="UP001317532">
    <property type="component" value="Chromosome"/>
</dbReference>
<dbReference type="SUPFAM" id="SSF141868">
    <property type="entry name" value="EAL domain-like"/>
    <property type="match status" value="1"/>
</dbReference>
<evidence type="ECO:0000259" key="2">
    <source>
        <dbReference type="PROSITE" id="PS50887"/>
    </source>
</evidence>
<organism evidence="3 4">
    <name type="scientific">Vulcanimicrobium alpinum</name>
    <dbReference type="NCBI Taxonomy" id="3016050"/>
    <lineage>
        <taxon>Bacteria</taxon>
        <taxon>Bacillati</taxon>
        <taxon>Vulcanimicrobiota</taxon>
        <taxon>Vulcanimicrobiia</taxon>
        <taxon>Vulcanimicrobiales</taxon>
        <taxon>Vulcanimicrobiaceae</taxon>
        <taxon>Vulcanimicrobium</taxon>
    </lineage>
</organism>
<feature type="domain" description="EAL" evidence="1">
    <location>
        <begin position="407"/>
        <end position="661"/>
    </location>
</feature>
<dbReference type="SMART" id="SM00052">
    <property type="entry name" value="EAL"/>
    <property type="match status" value="1"/>
</dbReference>